<feature type="compositionally biased region" description="Polar residues" evidence="1">
    <location>
        <begin position="163"/>
        <end position="173"/>
    </location>
</feature>
<keyword evidence="3" id="KW-1185">Reference proteome</keyword>
<comment type="caution">
    <text evidence="2">The sequence shown here is derived from an EMBL/GenBank/DDBJ whole genome shotgun (WGS) entry which is preliminary data.</text>
</comment>
<feature type="region of interest" description="Disordered" evidence="1">
    <location>
        <begin position="1"/>
        <end position="27"/>
    </location>
</feature>
<dbReference type="Proteomes" id="UP000237481">
    <property type="component" value="Unassembled WGS sequence"/>
</dbReference>
<dbReference type="AlphaFoldDB" id="A0A2S4KPY6"/>
<protein>
    <submittedName>
        <fullName evidence="2">Uncharacterized protein</fullName>
    </submittedName>
</protein>
<feature type="region of interest" description="Disordered" evidence="1">
    <location>
        <begin position="276"/>
        <end position="315"/>
    </location>
</feature>
<gene>
    <name evidence="2" type="ORF">TPAR_07538</name>
</gene>
<dbReference type="EMBL" id="PKSG01000887">
    <property type="protein sequence ID" value="POR32253.1"/>
    <property type="molecule type" value="Genomic_DNA"/>
</dbReference>
<accession>A0A2S4KPY6</accession>
<evidence type="ECO:0000313" key="2">
    <source>
        <dbReference type="EMBL" id="POR32253.1"/>
    </source>
</evidence>
<name>A0A2S4KPY6_9HYPO</name>
<feature type="region of interest" description="Disordered" evidence="1">
    <location>
        <begin position="163"/>
        <end position="232"/>
    </location>
</feature>
<reference evidence="2 3" key="1">
    <citation type="submission" date="2018-01" db="EMBL/GenBank/DDBJ databases">
        <title>Harnessing the power of phylogenomics to disentangle the directionality and signatures of interkingdom host jumping in the parasitic fungal genus Tolypocladium.</title>
        <authorList>
            <person name="Quandt C.A."/>
            <person name="Patterson W."/>
            <person name="Spatafora J.W."/>
        </authorList>
    </citation>
    <scope>NUCLEOTIDE SEQUENCE [LARGE SCALE GENOMIC DNA]</scope>
    <source>
        <strain evidence="2 3">NRBC 100945</strain>
    </source>
</reference>
<feature type="compositionally biased region" description="Basic residues" evidence="1">
    <location>
        <begin position="304"/>
        <end position="314"/>
    </location>
</feature>
<evidence type="ECO:0000256" key="1">
    <source>
        <dbReference type="SAM" id="MobiDB-lite"/>
    </source>
</evidence>
<evidence type="ECO:0000313" key="3">
    <source>
        <dbReference type="Proteomes" id="UP000237481"/>
    </source>
</evidence>
<sequence length="393" mass="42910">MSPATGLAGDEAASCENNKQSRDSIERMQVTTKFKTRDSIIHHLEQSAHVVVSSHPRPPRAAAIRLLVSLAIVSRFALHLHISQSQHRATTRDRSPLHVVSTRLASSPSPPPAPVLAQQRERLRRSLLVHATPAPRHYEYTTQWAHAEDGVGWWMRMDGTSLARSSGPPTTNHHLAPLPSRWDGPLAQPTGDAVQLHKSLAGAGTGAKQGKWPGRPDQQPGSKAPPTYGTASLRPQHAHTLLCSSQIPRGQQRPPPGASFQLLLTRRNRAWQLDGGESRHLRPVSTPPSPIPHPPSSGRSIKDRNKKPTRRQRGKVGEEVIKKKGTFAHISLLPISTTPSGASSILPPCAPEFLGAEPRNFDLIRQPTRLLPLLRNDRATLPKTGSAELCPSR</sequence>
<organism evidence="2 3">
    <name type="scientific">Tolypocladium paradoxum</name>
    <dbReference type="NCBI Taxonomy" id="94208"/>
    <lineage>
        <taxon>Eukaryota</taxon>
        <taxon>Fungi</taxon>
        <taxon>Dikarya</taxon>
        <taxon>Ascomycota</taxon>
        <taxon>Pezizomycotina</taxon>
        <taxon>Sordariomycetes</taxon>
        <taxon>Hypocreomycetidae</taxon>
        <taxon>Hypocreales</taxon>
        <taxon>Ophiocordycipitaceae</taxon>
        <taxon>Tolypocladium</taxon>
    </lineage>
</organism>
<dbReference type="OrthoDB" id="10682520at2759"/>
<proteinExistence type="predicted"/>
<feature type="compositionally biased region" description="Pro residues" evidence="1">
    <location>
        <begin position="285"/>
        <end position="295"/>
    </location>
</feature>